<dbReference type="InterPro" id="IPR049016">
    <property type="entry name" value="MYO6_lever"/>
</dbReference>
<evidence type="ECO:0000256" key="1">
    <source>
        <dbReference type="ARBA" id="ARBA00004105"/>
    </source>
</evidence>
<dbReference type="AlphaFoldDB" id="A0A665WSA2"/>
<dbReference type="PROSITE" id="PS51456">
    <property type="entry name" value="MYOSIN_MOTOR"/>
    <property type="match status" value="1"/>
</dbReference>
<evidence type="ECO:0000256" key="7">
    <source>
        <dbReference type="ARBA" id="ARBA00022490"/>
    </source>
</evidence>
<dbReference type="GO" id="GO:0032587">
    <property type="term" value="C:ruffle membrane"/>
    <property type="evidence" value="ECO:0007669"/>
    <property type="project" value="UniProtKB-SubCell"/>
</dbReference>
<evidence type="ECO:0000256" key="18">
    <source>
        <dbReference type="SAM" id="Coils"/>
    </source>
</evidence>
<dbReference type="InterPro" id="IPR004009">
    <property type="entry name" value="SH3_Myosin"/>
</dbReference>
<evidence type="ECO:0000256" key="5">
    <source>
        <dbReference type="ARBA" id="ARBA00008314"/>
    </source>
</evidence>
<keyword evidence="9" id="KW-1009">Hearing</keyword>
<dbReference type="Pfam" id="PF00063">
    <property type="entry name" value="Myosin_head"/>
    <property type="match status" value="1"/>
</dbReference>
<dbReference type="FunFam" id="1.20.58.530:FF:000006">
    <property type="entry name" value="Putative unconventional myosin-VI"/>
    <property type="match status" value="1"/>
</dbReference>
<protein>
    <recommendedName>
        <fullName evidence="6">Unconventional myosin-VI</fullName>
    </recommendedName>
    <alternativeName>
        <fullName evidence="16">Unconventional myosin-6</fullName>
    </alternativeName>
</protein>
<evidence type="ECO:0000256" key="9">
    <source>
        <dbReference type="ARBA" id="ARBA00022740"/>
    </source>
</evidence>
<dbReference type="GO" id="GO:0000146">
    <property type="term" value="F:microfilament motor activity"/>
    <property type="evidence" value="ECO:0007669"/>
    <property type="project" value="TreeGrafter"/>
</dbReference>
<dbReference type="FunFam" id="1.20.120.720:FF:000005">
    <property type="entry name" value="unconventional myosin-VI isoform X1"/>
    <property type="match status" value="1"/>
</dbReference>
<dbReference type="InterPro" id="IPR027417">
    <property type="entry name" value="P-loop_NTPase"/>
</dbReference>
<evidence type="ECO:0000256" key="4">
    <source>
        <dbReference type="ARBA" id="ARBA00004632"/>
    </source>
</evidence>
<evidence type="ECO:0000313" key="23">
    <source>
        <dbReference type="Proteomes" id="UP000472264"/>
    </source>
</evidence>
<keyword evidence="12" id="KW-0112">Calmodulin-binding</keyword>
<dbReference type="Pfam" id="PF21521">
    <property type="entry name" value="MYO6_lever"/>
    <property type="match status" value="1"/>
</dbReference>
<evidence type="ECO:0000259" key="20">
    <source>
        <dbReference type="PROSITE" id="PS51456"/>
    </source>
</evidence>
<dbReference type="Pfam" id="PF16521">
    <property type="entry name" value="Myosin-VI_CBD"/>
    <property type="match status" value="1"/>
</dbReference>
<proteinExistence type="inferred from homology"/>
<dbReference type="Proteomes" id="UP000472264">
    <property type="component" value="Chromosome 22"/>
</dbReference>
<keyword evidence="18" id="KW-0175">Coiled coil</keyword>
<dbReference type="GO" id="GO:0005902">
    <property type="term" value="C:microvillus"/>
    <property type="evidence" value="ECO:0007669"/>
    <property type="project" value="UniProtKB-SubCell"/>
</dbReference>
<dbReference type="GO" id="GO:0005516">
    <property type="term" value="F:calmodulin binding"/>
    <property type="evidence" value="ECO:0007669"/>
    <property type="project" value="UniProtKB-KW"/>
</dbReference>
<keyword evidence="7" id="KW-0963">Cytoplasm</keyword>
<evidence type="ECO:0000256" key="11">
    <source>
        <dbReference type="ARBA" id="ARBA00022840"/>
    </source>
</evidence>
<keyword evidence="14 17" id="KW-0505">Motor protein</keyword>
<dbReference type="CDD" id="cd21759">
    <property type="entry name" value="CBD_MYO6-like"/>
    <property type="match status" value="1"/>
</dbReference>
<dbReference type="GO" id="GO:0042472">
    <property type="term" value="P:inner ear morphogenesis"/>
    <property type="evidence" value="ECO:0007669"/>
    <property type="project" value="TreeGrafter"/>
</dbReference>
<evidence type="ECO:0000256" key="8">
    <source>
        <dbReference type="ARBA" id="ARBA00022553"/>
    </source>
</evidence>
<evidence type="ECO:0000259" key="21">
    <source>
        <dbReference type="PROSITE" id="PS51844"/>
    </source>
</evidence>
<dbReference type="Gene3D" id="2.30.30.360">
    <property type="entry name" value="Myosin S1 fragment, N-terminal"/>
    <property type="match status" value="1"/>
</dbReference>
<dbReference type="InterPro" id="IPR032412">
    <property type="entry name" value="Myosin-VI_CBD"/>
</dbReference>
<dbReference type="CDD" id="cd01382">
    <property type="entry name" value="MYSc_Myo6"/>
    <property type="match status" value="1"/>
</dbReference>
<dbReference type="PROSITE" id="PS50096">
    <property type="entry name" value="IQ"/>
    <property type="match status" value="1"/>
</dbReference>
<dbReference type="PRINTS" id="PR00193">
    <property type="entry name" value="MYOSINHEAVY"/>
</dbReference>
<evidence type="ECO:0000256" key="17">
    <source>
        <dbReference type="PROSITE-ProRule" id="PRU00782"/>
    </source>
</evidence>
<evidence type="ECO:0000256" key="3">
    <source>
        <dbReference type="ARBA" id="ARBA00004600"/>
    </source>
</evidence>
<feature type="compositionally biased region" description="Basic and acidic residues" evidence="19">
    <location>
        <begin position="1098"/>
        <end position="1107"/>
    </location>
</feature>
<dbReference type="InterPro" id="IPR001609">
    <property type="entry name" value="Myosin_head_motor_dom-like"/>
</dbReference>
<dbReference type="GO" id="GO:0042491">
    <property type="term" value="P:inner ear auditory receptor cell differentiation"/>
    <property type="evidence" value="ECO:0007669"/>
    <property type="project" value="TreeGrafter"/>
</dbReference>
<feature type="domain" description="Myosin N-terminal SH3-like" evidence="21">
    <location>
        <begin position="2"/>
        <end position="53"/>
    </location>
</feature>
<name>A0A665WSA2_ECHNA</name>
<feature type="binding site" evidence="17">
    <location>
        <begin position="151"/>
        <end position="158"/>
    </location>
    <ligand>
        <name>ATP</name>
        <dbReference type="ChEBI" id="CHEBI:30616"/>
    </ligand>
</feature>
<dbReference type="GO" id="GO:0051015">
    <property type="term" value="F:actin filament binding"/>
    <property type="evidence" value="ECO:0007669"/>
    <property type="project" value="InterPro"/>
</dbReference>
<dbReference type="FunFam" id="3.30.70.1590:FF:000002">
    <property type="entry name" value="unconventional myosin-VI isoform X1"/>
    <property type="match status" value="1"/>
</dbReference>
<dbReference type="GO" id="GO:0016459">
    <property type="term" value="C:myosin complex"/>
    <property type="evidence" value="ECO:0007669"/>
    <property type="project" value="UniProtKB-KW"/>
</dbReference>
<dbReference type="Gene3D" id="3.30.70.1590">
    <property type="match status" value="1"/>
</dbReference>
<dbReference type="FunFam" id="1.10.10.820:FF:000001">
    <property type="entry name" value="Myosin heavy chain"/>
    <property type="match status" value="1"/>
</dbReference>
<dbReference type="Ensembl" id="ENSENLT00000047774.1">
    <property type="protein sequence ID" value="ENSENLP00000046635.1"/>
    <property type="gene ID" value="ENSENLG00000019653.1"/>
</dbReference>
<evidence type="ECO:0000256" key="15">
    <source>
        <dbReference type="ARBA" id="ARBA00023203"/>
    </source>
</evidence>
<keyword evidence="15 17" id="KW-0009">Actin-binding</keyword>
<dbReference type="GO" id="GO:0007605">
    <property type="term" value="P:sensory perception of sound"/>
    <property type="evidence" value="ECO:0007669"/>
    <property type="project" value="UniProtKB-KW"/>
</dbReference>
<accession>A0A665WSA2</accession>
<evidence type="ECO:0000256" key="13">
    <source>
        <dbReference type="ARBA" id="ARBA00023123"/>
    </source>
</evidence>
<evidence type="ECO:0000313" key="22">
    <source>
        <dbReference type="Ensembl" id="ENSENLP00000046635.1"/>
    </source>
</evidence>
<dbReference type="CDD" id="cd21958">
    <property type="entry name" value="MyUb_Myo6"/>
    <property type="match status" value="1"/>
</dbReference>
<dbReference type="CDD" id="cd22294">
    <property type="entry name" value="MYO6_MIU_linker"/>
    <property type="match status" value="1"/>
</dbReference>
<evidence type="ECO:0000256" key="2">
    <source>
        <dbReference type="ARBA" id="ARBA00004496"/>
    </source>
</evidence>
<dbReference type="InterPro" id="IPR036961">
    <property type="entry name" value="Kinesin_motor_dom_sf"/>
</dbReference>
<evidence type="ECO:0000256" key="12">
    <source>
        <dbReference type="ARBA" id="ARBA00022860"/>
    </source>
</evidence>
<dbReference type="GO" id="GO:0007015">
    <property type="term" value="P:actin filament organization"/>
    <property type="evidence" value="ECO:0007669"/>
    <property type="project" value="TreeGrafter"/>
</dbReference>
<dbReference type="GO" id="GO:0005905">
    <property type="term" value="C:clathrin-coated pit"/>
    <property type="evidence" value="ECO:0007669"/>
    <property type="project" value="UniProtKB-SubCell"/>
</dbReference>
<dbReference type="FunFam" id="3.40.850.10:FF:000030">
    <property type="entry name" value="unconventional myosin-VI isoform X1"/>
    <property type="match status" value="1"/>
</dbReference>
<keyword evidence="8" id="KW-0597">Phosphoprotein</keyword>
<dbReference type="FunFam" id="2.30.30.360:FF:000002">
    <property type="entry name" value="Unconventional myosin-VI"/>
    <property type="match status" value="1"/>
</dbReference>
<reference evidence="22" key="2">
    <citation type="submission" date="2025-08" db="UniProtKB">
        <authorList>
            <consortium name="Ensembl"/>
        </authorList>
    </citation>
    <scope>IDENTIFICATION</scope>
</reference>
<dbReference type="Gene3D" id="3.40.850.10">
    <property type="entry name" value="Kinesin motor domain"/>
    <property type="match status" value="1"/>
</dbReference>
<feature type="region of interest" description="Disordered" evidence="19">
    <location>
        <begin position="1095"/>
        <end position="1115"/>
    </location>
</feature>
<reference evidence="22" key="3">
    <citation type="submission" date="2025-09" db="UniProtKB">
        <authorList>
            <consortium name="Ensembl"/>
        </authorList>
    </citation>
    <scope>IDENTIFICATION</scope>
</reference>
<dbReference type="PROSITE" id="PS51844">
    <property type="entry name" value="SH3_LIKE"/>
    <property type="match status" value="1"/>
</dbReference>
<keyword evidence="10 17" id="KW-0547">Nucleotide-binding</keyword>
<dbReference type="Gene3D" id="1.20.58.530">
    <property type="match status" value="1"/>
</dbReference>
<dbReference type="InterPro" id="IPR036114">
    <property type="entry name" value="MYSc_Myo6"/>
</dbReference>
<dbReference type="SMART" id="SM00242">
    <property type="entry name" value="MYSc"/>
    <property type="match status" value="1"/>
</dbReference>
<sequence length="1257" mass="144650">MEDGKPVWAPHPTDGFQLGIIVDIGADTLTIEPLNQKGKTFLAPISQVFPAEDDVNKHVDDNCSLMYLNEATLLNNVRVRYSKDHIYTYVANILIAVNPYYDIPKLYSPDTIKSYQGKSLGTLPPHVYAIADKAYRDMKVLKMSQSIIVSGESGAGKTENTKFVLRYLTTTYGSGQDIDERIVEANPLLEAFGNAKTVRNNNSSRFGKFVEIHFNDKNAVVGGFVSHYLLEKSRICMQSNDERNYHIFYRLCAGASEDIKKKLHLNSPDSFRYLNRGCTRYFACKDSDKQIMQNRKSPEHLKVGALKDPLLDDTGDFNRMCVAMKKIGLDDTEKLDLFRVVAGVLHLGNIDFEETGSSSGGCVLKNQSGQTLEYCADLLGLDQDDLRVSLTTRVMLTTAGGAKGTVIKVPLKVEQANNARDALAKAVYSRLFDHVVKRVNQCFPFQTSTNFIGVLDIAGFEYFEHNSFEQFCINYCNEKLQQFFNERILKEEQELYQREGLGVNEVHYVDNQDCIDLVEAKVVGILDILDEENRLPQPSDQHFALAVHSKHKDHFRLTVPRKSKLNIHRNLRDDEGFIVRHFAGAVCYETTRFVEKNNDALHMSLESLVCESKDKFVRELFENSSTTKDSKQKAGKLSFISVGNKFKTQLNLLLEKLRSTGSSFIRCVKPNLKMVSHQFEGALILSQLQCSGMVSVLDLMQGGFPSRAPFHELYNMYKQYMPDKLTRLNPRLFCKALFKALGLNDNDFKFGLTKVFFRPGKFAEFDQIMRSDPDHLAELLKKVNKWLVCSLWKKVQWCTLSVIKLKNKMSYRALACIKIQKTVRMWLCKKKHKPRIDGMVKVRNLKKHMERINEVVNVLKEGKQEMAKQVQVLAASIDALLAKIKATVMTWKEIDTEYQGLVKRSEQLLSSMQKKKQEEEESERLKHIEEEMEKERKRREKEEQRLMAKQKCCVMYLQAELEFQLAQEREEQVQRAAILEQERRDRELAMRIAQSEAELITEEGQMDAGLRRYCIPTQSQQENCLTLKINCEIQMGPQVQATKAAAGVKKYDLSKWKYAELRDVINTSCDIELLAACREEFHRRLKVYHAWKSKNKKRNDDGNDQRAPKSVTDYGFFSTEQNPTPPMTAQHQEVAMNRQQRYFRIPFIRPADQYKDPQNKKKGWWYAHFDGPWIARQMELHPDKQPIVLVAGKDDMEMCELSLEETGLTRKRGAEILPRQFEEIWERCDGIQYLKKAIENKQARPTYATAMLQSLLK</sequence>
<evidence type="ECO:0000256" key="19">
    <source>
        <dbReference type="SAM" id="MobiDB-lite"/>
    </source>
</evidence>
<evidence type="ECO:0000256" key="10">
    <source>
        <dbReference type="ARBA" id="ARBA00022741"/>
    </source>
</evidence>
<dbReference type="InterPro" id="IPR008989">
    <property type="entry name" value="Myosin_S1_N"/>
</dbReference>
<keyword evidence="11 17" id="KW-0067">ATP-binding</keyword>
<dbReference type="PANTHER" id="PTHR13140:SF745">
    <property type="entry name" value="UNCONVENTIONAL MYOSIN-VI"/>
    <property type="match status" value="1"/>
</dbReference>
<organism evidence="22 23">
    <name type="scientific">Echeneis naucrates</name>
    <name type="common">Live sharksucker</name>
    <dbReference type="NCBI Taxonomy" id="173247"/>
    <lineage>
        <taxon>Eukaryota</taxon>
        <taxon>Metazoa</taxon>
        <taxon>Chordata</taxon>
        <taxon>Craniata</taxon>
        <taxon>Vertebrata</taxon>
        <taxon>Euteleostomi</taxon>
        <taxon>Actinopterygii</taxon>
        <taxon>Neopterygii</taxon>
        <taxon>Teleostei</taxon>
        <taxon>Neoteleostei</taxon>
        <taxon>Acanthomorphata</taxon>
        <taxon>Carangaria</taxon>
        <taxon>Carangiformes</taxon>
        <taxon>Echeneidae</taxon>
        <taxon>Echeneis</taxon>
    </lineage>
</organism>
<dbReference type="GO" id="GO:0005524">
    <property type="term" value="F:ATP binding"/>
    <property type="evidence" value="ECO:0007669"/>
    <property type="project" value="UniProtKB-UniRule"/>
</dbReference>
<gene>
    <name evidence="22" type="primary">myo6b</name>
</gene>
<comment type="subcellular location">
    <subcellularLocation>
        <location evidence="1">Cell projection</location>
        <location evidence="1">Microvillus</location>
    </subcellularLocation>
    <subcellularLocation>
        <location evidence="4">Cell projection</location>
        <location evidence="4">Ruffle membrane</location>
    </subcellularLocation>
    <subcellularLocation>
        <location evidence="2">Cytoplasm</location>
    </subcellularLocation>
    <subcellularLocation>
        <location evidence="3">Membrane</location>
        <location evidence="3">Clathrin-coated pit</location>
    </subcellularLocation>
</comment>
<dbReference type="SUPFAM" id="SSF52540">
    <property type="entry name" value="P-loop containing nucleoside triphosphate hydrolases"/>
    <property type="match status" value="1"/>
</dbReference>
<feature type="region of interest" description="Actin-binding" evidence="17">
    <location>
        <begin position="650"/>
        <end position="672"/>
    </location>
</feature>
<evidence type="ECO:0000256" key="16">
    <source>
        <dbReference type="ARBA" id="ARBA00030027"/>
    </source>
</evidence>
<feature type="coiled-coil region" evidence="18">
    <location>
        <begin position="902"/>
        <end position="949"/>
    </location>
</feature>
<comment type="similarity">
    <text evidence="5 17">Belongs to the TRAFAC class myosin-kinesin ATPase superfamily. Myosin family.</text>
</comment>
<dbReference type="Gene3D" id="1.20.120.720">
    <property type="entry name" value="Myosin VI head, motor domain, U50 subdomain"/>
    <property type="match status" value="1"/>
</dbReference>
<dbReference type="GO" id="GO:0030139">
    <property type="term" value="C:endocytic vesicle"/>
    <property type="evidence" value="ECO:0007669"/>
    <property type="project" value="TreeGrafter"/>
</dbReference>
<keyword evidence="23" id="KW-1185">Reference proteome</keyword>
<feature type="domain" description="Myosin motor" evidence="20">
    <location>
        <begin position="57"/>
        <end position="770"/>
    </location>
</feature>
<keyword evidence="13 17" id="KW-0518">Myosin</keyword>
<reference evidence="22" key="1">
    <citation type="submission" date="2021-04" db="EMBL/GenBank/DDBJ databases">
        <authorList>
            <consortium name="Wellcome Sanger Institute Data Sharing"/>
        </authorList>
    </citation>
    <scope>NUCLEOTIDE SEQUENCE [LARGE SCALE GENOMIC DNA]</scope>
</reference>
<dbReference type="GO" id="GO:0030048">
    <property type="term" value="P:actin filament-based movement"/>
    <property type="evidence" value="ECO:0007669"/>
    <property type="project" value="TreeGrafter"/>
</dbReference>
<evidence type="ECO:0000256" key="14">
    <source>
        <dbReference type="ARBA" id="ARBA00023175"/>
    </source>
</evidence>
<dbReference type="PANTHER" id="PTHR13140">
    <property type="entry name" value="MYOSIN"/>
    <property type="match status" value="1"/>
</dbReference>
<dbReference type="Gene3D" id="1.10.10.820">
    <property type="match status" value="1"/>
</dbReference>
<evidence type="ECO:0000256" key="6">
    <source>
        <dbReference type="ARBA" id="ARBA00015382"/>
    </source>
</evidence>
<dbReference type="FunFam" id="3.40.850.10:FF:000018">
    <property type="entry name" value="unconventional myosin-VI isoform X1"/>
    <property type="match status" value="1"/>
</dbReference>
<dbReference type="Gene3D" id="6.10.220.10">
    <property type="match status" value="1"/>
</dbReference>